<dbReference type="EMBL" id="KV419425">
    <property type="protein sequence ID" value="KZS89744.1"/>
    <property type="molecule type" value="Genomic_DNA"/>
</dbReference>
<reference evidence="2 3" key="1">
    <citation type="journal article" date="2016" name="Mol. Biol. Evol.">
        <title>Comparative Genomics of Early-Diverging Mushroom-Forming Fungi Provides Insights into the Origins of Lignocellulose Decay Capabilities.</title>
        <authorList>
            <person name="Nagy L.G."/>
            <person name="Riley R."/>
            <person name="Tritt A."/>
            <person name="Adam C."/>
            <person name="Daum C."/>
            <person name="Floudas D."/>
            <person name="Sun H."/>
            <person name="Yadav J.S."/>
            <person name="Pangilinan J."/>
            <person name="Larsson K.H."/>
            <person name="Matsuura K."/>
            <person name="Barry K."/>
            <person name="Labutti K."/>
            <person name="Kuo R."/>
            <person name="Ohm R.A."/>
            <person name="Bhattacharya S.S."/>
            <person name="Shirouzu T."/>
            <person name="Yoshinaga Y."/>
            <person name="Martin F.M."/>
            <person name="Grigoriev I.V."/>
            <person name="Hibbett D.S."/>
        </authorList>
    </citation>
    <scope>NUCLEOTIDE SEQUENCE [LARGE SCALE GENOMIC DNA]</scope>
    <source>
        <strain evidence="2 3">HHB9708</strain>
    </source>
</reference>
<proteinExistence type="predicted"/>
<dbReference type="AlphaFoldDB" id="A0A164QKP7"/>
<dbReference type="STRING" id="1314777.A0A164QKP7"/>
<feature type="domain" description="Glycosyl transferase family 25" evidence="1">
    <location>
        <begin position="201"/>
        <end position="323"/>
    </location>
</feature>
<keyword evidence="3" id="KW-1185">Reference proteome</keyword>
<dbReference type="CDD" id="cd06532">
    <property type="entry name" value="Glyco_transf_25"/>
    <property type="match status" value="1"/>
</dbReference>
<dbReference type="InterPro" id="IPR002654">
    <property type="entry name" value="Glyco_trans_25"/>
</dbReference>
<evidence type="ECO:0000313" key="2">
    <source>
        <dbReference type="EMBL" id="KZS89744.1"/>
    </source>
</evidence>
<gene>
    <name evidence="2" type="ORF">SISNIDRAFT_458426</name>
</gene>
<name>A0A164QKP7_9AGAM</name>
<organism evidence="2 3">
    <name type="scientific">Sistotremastrum niveocremeum HHB9708</name>
    <dbReference type="NCBI Taxonomy" id="1314777"/>
    <lineage>
        <taxon>Eukaryota</taxon>
        <taxon>Fungi</taxon>
        <taxon>Dikarya</taxon>
        <taxon>Basidiomycota</taxon>
        <taxon>Agaricomycotina</taxon>
        <taxon>Agaricomycetes</taxon>
        <taxon>Sistotremastrales</taxon>
        <taxon>Sistotremastraceae</taxon>
        <taxon>Sertulicium</taxon>
        <taxon>Sertulicium niveocremeum</taxon>
    </lineage>
</organism>
<protein>
    <recommendedName>
        <fullName evidence="1">Glycosyl transferase family 25 domain-containing protein</fullName>
    </recommendedName>
</protein>
<evidence type="ECO:0000259" key="1">
    <source>
        <dbReference type="Pfam" id="PF01755"/>
    </source>
</evidence>
<dbReference type="Pfam" id="PF01755">
    <property type="entry name" value="Glyco_transf_25"/>
    <property type="match status" value="1"/>
</dbReference>
<accession>A0A164QKP7</accession>
<dbReference type="Proteomes" id="UP000076722">
    <property type="component" value="Unassembled WGS sequence"/>
</dbReference>
<evidence type="ECO:0000313" key="3">
    <source>
        <dbReference type="Proteomes" id="UP000076722"/>
    </source>
</evidence>
<sequence length="401" mass="46055">MLERVGKRRAAIIAIVVGLLYIVSVLSSSDDHQWYPYSSSTDNDALYRAQIASVRPTDKLPHSKTLGVADSIYVVSLARRTDRQELMRSIARALDLQFTFIDATDFRSARVAKIMERVKWQRPRIDEYDARPEDWPTPDANSSDHLIYHAFPFAWSQDLIENYADPLQNPIGISGADYWTLDPPDTAWEAEHPLPPKDDNKIMTTVVLNHQYKRVPLTLPMISCWDSHARIWRQMIEKGESVAIVLEDDVDMEFDIEAQLRTMWPALPPDWDIVMLGHCWSEEYRSAPLPGSSKLRLMHHTLCTHAYAVSRRGAMQLIRHLRSPDIAYSRPIDHAMKDLAQMHRVKTLSVYPQVVIQTKDGKSDIVGNRNNDWKEQLVDSTLERIRLLSNGTEGYLKEIVT</sequence>
<dbReference type="OrthoDB" id="47375at2759"/>